<comment type="caution">
    <text evidence="1">The sequence shown here is derived from an EMBL/GenBank/DDBJ whole genome shotgun (WGS) entry which is preliminary data.</text>
</comment>
<dbReference type="PANTHER" id="PTHR33431:SF12">
    <property type="entry name" value="HIGH MOBILITY GROUP BOX PROTEIN, PUTATIVE (DUF1635)-RELATED"/>
    <property type="match status" value="1"/>
</dbReference>
<organism evidence="1 2">
    <name type="scientific">Erythroxylum novogranatense</name>
    <dbReference type="NCBI Taxonomy" id="1862640"/>
    <lineage>
        <taxon>Eukaryota</taxon>
        <taxon>Viridiplantae</taxon>
        <taxon>Streptophyta</taxon>
        <taxon>Embryophyta</taxon>
        <taxon>Tracheophyta</taxon>
        <taxon>Spermatophyta</taxon>
        <taxon>Magnoliopsida</taxon>
        <taxon>eudicotyledons</taxon>
        <taxon>Gunneridae</taxon>
        <taxon>Pentapetalae</taxon>
        <taxon>rosids</taxon>
        <taxon>fabids</taxon>
        <taxon>Malpighiales</taxon>
        <taxon>Erythroxylaceae</taxon>
        <taxon>Erythroxylum</taxon>
    </lineage>
</organism>
<dbReference type="InterPro" id="IPR012862">
    <property type="entry name" value="DUF1635"/>
</dbReference>
<reference evidence="1 2" key="1">
    <citation type="submission" date="2021-09" db="EMBL/GenBank/DDBJ databases">
        <title>Genomic insights and catalytic innovation underlie evolution of tropane alkaloids biosynthesis.</title>
        <authorList>
            <person name="Wang Y.-J."/>
            <person name="Tian T."/>
            <person name="Huang J.-P."/>
            <person name="Huang S.-X."/>
        </authorList>
    </citation>
    <scope>NUCLEOTIDE SEQUENCE [LARGE SCALE GENOMIC DNA]</scope>
    <source>
        <strain evidence="1">KIB-2018</strain>
        <tissue evidence="1">Leaf</tissue>
    </source>
</reference>
<dbReference type="Pfam" id="PF07795">
    <property type="entry name" value="DUF1635"/>
    <property type="match status" value="1"/>
</dbReference>
<dbReference type="PANTHER" id="PTHR33431">
    <property type="entry name" value="ENABLED-LIKE PROTEIN (DUF1635)"/>
    <property type="match status" value="1"/>
</dbReference>
<dbReference type="AlphaFoldDB" id="A0AAV8UEF8"/>
<accession>A0AAV8UEF8</accession>
<dbReference type="Proteomes" id="UP001159364">
    <property type="component" value="Linkage Group LG08"/>
</dbReference>
<name>A0AAV8UEF8_9ROSI</name>
<evidence type="ECO:0000313" key="2">
    <source>
        <dbReference type="Proteomes" id="UP001159364"/>
    </source>
</evidence>
<keyword evidence="2" id="KW-1185">Reference proteome</keyword>
<dbReference type="EMBL" id="JAIWQS010000008">
    <property type="protein sequence ID" value="KAJ8899682.1"/>
    <property type="molecule type" value="Genomic_DNA"/>
</dbReference>
<protein>
    <submittedName>
        <fullName evidence="1">Uncharacterized protein</fullName>
    </submittedName>
</protein>
<proteinExistence type="predicted"/>
<sequence length="229" mass="25733">MRNISESSSLLSSKIKFDPGNKFLSFNYGQVSVDERVLYQETIKQLSDLFTVALQERDEARDYLQKSIARTRELQQILNRVLQSISYQTISTGSHIQAAVTDCYPQSSTPVSDITQGTSSSSLNTEVLDSCEFGSIRHIQMGTKAFIDNDDQVLEQLIEGKQLPRKGKLLQAVIDSRPLLETSLDSVPLPKWRNPPPPVLPIQLLPPPKYNAVTTRAHDLLSRSCFRQI</sequence>
<evidence type="ECO:0000313" key="1">
    <source>
        <dbReference type="EMBL" id="KAJ8899682.1"/>
    </source>
</evidence>
<gene>
    <name evidence="1" type="ORF">K2173_019380</name>
</gene>